<comment type="caution">
    <text evidence="2">The sequence shown here is derived from an EMBL/GenBank/DDBJ whole genome shotgun (WGS) entry which is preliminary data.</text>
</comment>
<evidence type="ECO:0000259" key="1">
    <source>
        <dbReference type="PROSITE" id="PS51704"/>
    </source>
</evidence>
<dbReference type="Pfam" id="PF03009">
    <property type="entry name" value="GDPD"/>
    <property type="match status" value="1"/>
</dbReference>
<proteinExistence type="predicted"/>
<keyword evidence="3" id="KW-1185">Reference proteome</keyword>
<dbReference type="Gene3D" id="3.20.20.190">
    <property type="entry name" value="Phosphatidylinositol (PI) phosphodiesterase"/>
    <property type="match status" value="1"/>
</dbReference>
<dbReference type="InterPro" id="IPR030395">
    <property type="entry name" value="GP_PDE_dom"/>
</dbReference>
<dbReference type="PANTHER" id="PTHR46211">
    <property type="entry name" value="GLYCEROPHOSPHORYL DIESTER PHOSPHODIESTERASE"/>
    <property type="match status" value="1"/>
</dbReference>
<dbReference type="EMBL" id="JAQZAO010000006">
    <property type="protein sequence ID" value="MDD7966671.1"/>
    <property type="molecule type" value="Genomic_DNA"/>
</dbReference>
<sequence length="337" mass="35666">MLLLLVTACVPAPAPPRVIDVQAHRGGLGLTVESTLPAFARALELGVSTLEMDVQITADGRDVITHDRRTDPRRCRDTAPATPGDPLFPYVGRYVRDLTFAQVRTLDCGSQRREGQPEQQLAPGARMPTLAEVADLVSRHGADDVRFNVETKVEAAAPAETAPREVFVRRVVDEVRAAGIAGRTTIQSFDWGALRLARAAAPELPTVALTEPDFLEVGAPGASPWLGGLDVDAFGGSVVRAAASLGVAALSPLHGEPQDATVTDPGYRPFTTRALVDEAHAAGLPVIVWTVDDEATMGAVLDAGVDGVITDRPDRLRAVLAARGLPLPHAHPARSPR</sequence>
<reference evidence="2 3" key="1">
    <citation type="submission" date="2023-02" db="EMBL/GenBank/DDBJ databases">
        <title>Genome sequencing required for Actinomycetospora new species description.</title>
        <authorList>
            <person name="Saimee Y."/>
            <person name="Duangmal K."/>
        </authorList>
    </citation>
    <scope>NUCLEOTIDE SEQUENCE [LARGE SCALE GENOMIC DNA]</scope>
    <source>
        <strain evidence="2 3">DW7H6</strain>
    </source>
</reference>
<protein>
    <submittedName>
        <fullName evidence="2">Glycerophosphodiester phosphodiesterase family protein</fullName>
    </submittedName>
</protein>
<dbReference type="PANTHER" id="PTHR46211:SF14">
    <property type="entry name" value="GLYCEROPHOSPHODIESTER PHOSPHODIESTERASE"/>
    <property type="match status" value="1"/>
</dbReference>
<feature type="domain" description="GP-PDE" evidence="1">
    <location>
        <begin position="19"/>
        <end position="320"/>
    </location>
</feature>
<evidence type="ECO:0000313" key="3">
    <source>
        <dbReference type="Proteomes" id="UP001300763"/>
    </source>
</evidence>
<evidence type="ECO:0000313" key="2">
    <source>
        <dbReference type="EMBL" id="MDD7966671.1"/>
    </source>
</evidence>
<dbReference type="PROSITE" id="PS51704">
    <property type="entry name" value="GP_PDE"/>
    <property type="match status" value="1"/>
</dbReference>
<accession>A0ABT5SV10</accession>
<dbReference type="InterPro" id="IPR017946">
    <property type="entry name" value="PLC-like_Pdiesterase_TIM-brl"/>
</dbReference>
<dbReference type="Proteomes" id="UP001300763">
    <property type="component" value="Unassembled WGS sequence"/>
</dbReference>
<gene>
    <name evidence="2" type="ORF">PGB27_15150</name>
</gene>
<name>A0ABT5SV10_9PSEU</name>
<dbReference type="SUPFAM" id="SSF51695">
    <property type="entry name" value="PLC-like phosphodiesterases"/>
    <property type="match status" value="1"/>
</dbReference>
<organism evidence="2 3">
    <name type="scientific">Actinomycetospora lemnae</name>
    <dbReference type="NCBI Taxonomy" id="3019891"/>
    <lineage>
        <taxon>Bacteria</taxon>
        <taxon>Bacillati</taxon>
        <taxon>Actinomycetota</taxon>
        <taxon>Actinomycetes</taxon>
        <taxon>Pseudonocardiales</taxon>
        <taxon>Pseudonocardiaceae</taxon>
        <taxon>Actinomycetospora</taxon>
    </lineage>
</organism>